<evidence type="ECO:0000256" key="1">
    <source>
        <dbReference type="SAM" id="MobiDB-lite"/>
    </source>
</evidence>
<evidence type="ECO:0000313" key="2">
    <source>
        <dbReference type="EMBL" id="RDB25456.1"/>
    </source>
</evidence>
<protein>
    <submittedName>
        <fullName evidence="2">Uncharacterized protein</fullName>
    </submittedName>
</protein>
<dbReference type="Proteomes" id="UP000076154">
    <property type="component" value="Unassembled WGS sequence"/>
</dbReference>
<accession>A0A369K3I8</accession>
<evidence type="ECO:0000313" key="3">
    <source>
        <dbReference type="Proteomes" id="UP000076154"/>
    </source>
</evidence>
<dbReference type="AlphaFoldDB" id="A0A369K3I8"/>
<feature type="region of interest" description="Disordered" evidence="1">
    <location>
        <begin position="157"/>
        <end position="181"/>
    </location>
</feature>
<dbReference type="EMBL" id="LUEZ02000041">
    <property type="protein sequence ID" value="RDB25456.1"/>
    <property type="molecule type" value="Genomic_DNA"/>
</dbReference>
<dbReference type="InParanoid" id="A0A369K3I8"/>
<organism evidence="2 3">
    <name type="scientific">Hypsizygus marmoreus</name>
    <name type="common">White beech mushroom</name>
    <name type="synonym">Agaricus marmoreus</name>
    <dbReference type="NCBI Taxonomy" id="39966"/>
    <lineage>
        <taxon>Eukaryota</taxon>
        <taxon>Fungi</taxon>
        <taxon>Dikarya</taxon>
        <taxon>Basidiomycota</taxon>
        <taxon>Agaricomycotina</taxon>
        <taxon>Agaricomycetes</taxon>
        <taxon>Agaricomycetidae</taxon>
        <taxon>Agaricales</taxon>
        <taxon>Tricholomatineae</taxon>
        <taxon>Lyophyllaceae</taxon>
        <taxon>Hypsizygus</taxon>
    </lineage>
</organism>
<comment type="caution">
    <text evidence="2">The sequence shown here is derived from an EMBL/GenBank/DDBJ whole genome shotgun (WGS) entry which is preliminary data.</text>
</comment>
<sequence>METLVALSNIGAFMLQAVTLGQGVRSNTLSIQSILEAAQEDVLGAIDLIIKFEALMSEDEAETLYELCDKIKSSIEKQLEIESARNGLLLTAKTYKAAKVRARREAQAAKIAKAKVRITSQSVQRAQNAKEKALGNVAVKPTSDIVSRFSFPHSLRFPPSAVFRDNRPQRKDAASSRNPFR</sequence>
<proteinExistence type="predicted"/>
<keyword evidence="3" id="KW-1185">Reference proteome</keyword>
<dbReference type="OrthoDB" id="3125792at2759"/>
<gene>
    <name evidence="2" type="ORF">Hypma_007492</name>
</gene>
<reference evidence="2" key="1">
    <citation type="submission" date="2018-04" db="EMBL/GenBank/DDBJ databases">
        <title>Whole genome sequencing of Hypsizygus marmoreus.</title>
        <authorList>
            <person name="Choi I.-G."/>
            <person name="Min B."/>
            <person name="Kim J.-G."/>
            <person name="Kim S."/>
            <person name="Oh Y.-L."/>
            <person name="Kong W.-S."/>
            <person name="Park H."/>
            <person name="Jeong J."/>
            <person name="Song E.-S."/>
        </authorList>
    </citation>
    <scope>NUCLEOTIDE SEQUENCE [LARGE SCALE GENOMIC DNA]</scope>
    <source>
        <strain evidence="2">51987-8</strain>
    </source>
</reference>
<name>A0A369K3I8_HYPMA</name>
<feature type="compositionally biased region" description="Basic and acidic residues" evidence="1">
    <location>
        <begin position="164"/>
        <end position="174"/>
    </location>
</feature>